<evidence type="ECO:0000256" key="12">
    <source>
        <dbReference type="ARBA" id="ARBA00049255"/>
    </source>
</evidence>
<dbReference type="Pfam" id="PF02912">
    <property type="entry name" value="Phe_tRNA-synt_N"/>
    <property type="match status" value="1"/>
</dbReference>
<dbReference type="GO" id="GO:0005524">
    <property type="term" value="F:ATP binding"/>
    <property type="evidence" value="ECO:0007669"/>
    <property type="project" value="UniProtKB-UniRule"/>
</dbReference>
<evidence type="ECO:0000256" key="1">
    <source>
        <dbReference type="ARBA" id="ARBA00004496"/>
    </source>
</evidence>
<dbReference type="SUPFAM" id="SSF46589">
    <property type="entry name" value="tRNA-binding arm"/>
    <property type="match status" value="1"/>
</dbReference>
<dbReference type="FunFam" id="3.30.930.10:FF:000089">
    <property type="entry name" value="Phenylalanine--tRNA ligase alpha subunit"/>
    <property type="match status" value="1"/>
</dbReference>
<dbReference type="Gene3D" id="3.30.930.10">
    <property type="entry name" value="Bira Bifunctional Protein, Domain 2"/>
    <property type="match status" value="1"/>
</dbReference>
<dbReference type="NCBIfam" id="TIGR00468">
    <property type="entry name" value="pheS"/>
    <property type="match status" value="1"/>
</dbReference>
<evidence type="ECO:0000256" key="4">
    <source>
        <dbReference type="ARBA" id="ARBA00022490"/>
    </source>
</evidence>
<evidence type="ECO:0000256" key="13">
    <source>
        <dbReference type="HAMAP-Rule" id="MF_00281"/>
    </source>
</evidence>
<protein>
    <recommendedName>
        <fullName evidence="13">Phenylalanine--tRNA ligase alpha subunit</fullName>
        <ecNumber evidence="13">6.1.1.20</ecNumber>
    </recommendedName>
    <alternativeName>
        <fullName evidence="13">Phenylalanyl-tRNA synthetase alpha subunit</fullName>
        <shortName evidence="13">PheRS</shortName>
    </alternativeName>
</protein>
<dbReference type="InterPro" id="IPR004529">
    <property type="entry name" value="Phe-tRNA-synth_IIc_asu"/>
</dbReference>
<dbReference type="AlphaFoldDB" id="A0A7G1G9T6"/>
<keyword evidence="9 13" id="KW-0460">Magnesium</keyword>
<reference evidence="16 17" key="1">
    <citation type="submission" date="2018-06" db="EMBL/GenBank/DDBJ databases">
        <title>Genome sequencing of Oceanotoga sp. sy52.</title>
        <authorList>
            <person name="Mori K."/>
        </authorList>
    </citation>
    <scope>NUCLEOTIDE SEQUENCE [LARGE SCALE GENOMIC DNA]</scope>
    <source>
        <strain evidence="17">sy52</strain>
    </source>
</reference>
<name>A0A7G1G9T6_9BACT</name>
<feature type="coiled-coil region" evidence="14">
    <location>
        <begin position="53"/>
        <end position="88"/>
    </location>
</feature>
<dbReference type="InterPro" id="IPR010978">
    <property type="entry name" value="tRNA-bd_arm"/>
</dbReference>
<organism evidence="16 17">
    <name type="scientific">Tepiditoga spiralis</name>
    <dbReference type="NCBI Taxonomy" id="2108365"/>
    <lineage>
        <taxon>Bacteria</taxon>
        <taxon>Thermotogati</taxon>
        <taxon>Thermotogota</taxon>
        <taxon>Thermotogae</taxon>
        <taxon>Petrotogales</taxon>
        <taxon>Petrotogaceae</taxon>
        <taxon>Tepiditoga</taxon>
    </lineage>
</organism>
<feature type="domain" description="Aminoacyl-transfer RNA synthetases class-II family profile" evidence="15">
    <location>
        <begin position="109"/>
        <end position="337"/>
    </location>
</feature>
<dbReference type="InParanoid" id="A0A7G1G9T6"/>
<accession>A0A7G1G9T6</accession>
<keyword evidence="6 13" id="KW-0479">Metal-binding</keyword>
<dbReference type="CDD" id="cd00496">
    <property type="entry name" value="PheRS_alpha_core"/>
    <property type="match status" value="1"/>
</dbReference>
<comment type="catalytic activity">
    <reaction evidence="12 13">
        <text>tRNA(Phe) + L-phenylalanine + ATP = L-phenylalanyl-tRNA(Phe) + AMP + diphosphate + H(+)</text>
        <dbReference type="Rhea" id="RHEA:19413"/>
        <dbReference type="Rhea" id="RHEA-COMP:9668"/>
        <dbReference type="Rhea" id="RHEA-COMP:9699"/>
        <dbReference type="ChEBI" id="CHEBI:15378"/>
        <dbReference type="ChEBI" id="CHEBI:30616"/>
        <dbReference type="ChEBI" id="CHEBI:33019"/>
        <dbReference type="ChEBI" id="CHEBI:58095"/>
        <dbReference type="ChEBI" id="CHEBI:78442"/>
        <dbReference type="ChEBI" id="CHEBI:78531"/>
        <dbReference type="ChEBI" id="CHEBI:456215"/>
        <dbReference type="EC" id="6.1.1.20"/>
    </reaction>
</comment>
<dbReference type="InterPro" id="IPR002319">
    <property type="entry name" value="Phenylalanyl-tRNA_Synthase"/>
</dbReference>
<dbReference type="InterPro" id="IPR006195">
    <property type="entry name" value="aa-tRNA-synth_II"/>
</dbReference>
<feature type="binding site" evidence="13">
    <location>
        <position position="254"/>
    </location>
    <ligand>
        <name>Mg(2+)</name>
        <dbReference type="ChEBI" id="CHEBI:18420"/>
        <note>shared with beta subunit</note>
    </ligand>
</feature>
<dbReference type="GO" id="GO:0006432">
    <property type="term" value="P:phenylalanyl-tRNA aminoacylation"/>
    <property type="evidence" value="ECO:0007669"/>
    <property type="project" value="UniProtKB-UniRule"/>
</dbReference>
<keyword evidence="14" id="KW-0175">Coiled coil</keyword>
<keyword evidence="4 13" id="KW-0963">Cytoplasm</keyword>
<evidence type="ECO:0000256" key="9">
    <source>
        <dbReference type="ARBA" id="ARBA00022842"/>
    </source>
</evidence>
<evidence type="ECO:0000259" key="15">
    <source>
        <dbReference type="PROSITE" id="PS50862"/>
    </source>
</evidence>
<comment type="cofactor">
    <cofactor evidence="13">
        <name>Mg(2+)</name>
        <dbReference type="ChEBI" id="CHEBI:18420"/>
    </cofactor>
    <text evidence="13">Binds 2 magnesium ions per tetramer.</text>
</comment>
<dbReference type="GO" id="GO:0000287">
    <property type="term" value="F:magnesium ion binding"/>
    <property type="evidence" value="ECO:0007669"/>
    <property type="project" value="UniProtKB-UniRule"/>
</dbReference>
<dbReference type="SUPFAM" id="SSF55681">
    <property type="entry name" value="Class II aaRS and biotin synthetases"/>
    <property type="match status" value="1"/>
</dbReference>
<keyword evidence="11 13" id="KW-0030">Aminoacyl-tRNA synthetase</keyword>
<keyword evidence="8 13" id="KW-0067">ATP-binding</keyword>
<evidence type="ECO:0000256" key="5">
    <source>
        <dbReference type="ARBA" id="ARBA00022598"/>
    </source>
</evidence>
<comment type="similarity">
    <text evidence="2 13">Belongs to the class-II aminoacyl-tRNA synthetase family. Phe-tRNA synthetase alpha subunit type 1 subfamily.</text>
</comment>
<keyword evidence="5 13" id="KW-0436">Ligase</keyword>
<evidence type="ECO:0000313" key="17">
    <source>
        <dbReference type="Proteomes" id="UP000516361"/>
    </source>
</evidence>
<keyword evidence="7 13" id="KW-0547">Nucleotide-binding</keyword>
<evidence type="ECO:0000256" key="11">
    <source>
        <dbReference type="ARBA" id="ARBA00023146"/>
    </source>
</evidence>
<dbReference type="RefSeq" id="WP_190615231.1">
    <property type="nucleotide sequence ID" value="NZ_AP018712.1"/>
</dbReference>
<dbReference type="KEGG" id="ocy:OSSY52_02400"/>
<dbReference type="EC" id="6.1.1.20" evidence="13"/>
<dbReference type="Pfam" id="PF01409">
    <property type="entry name" value="tRNA-synt_2d"/>
    <property type="match status" value="1"/>
</dbReference>
<evidence type="ECO:0000256" key="6">
    <source>
        <dbReference type="ARBA" id="ARBA00022723"/>
    </source>
</evidence>
<dbReference type="PANTHER" id="PTHR11538:SF41">
    <property type="entry name" value="PHENYLALANINE--TRNA LIGASE, MITOCHONDRIAL"/>
    <property type="match status" value="1"/>
</dbReference>
<dbReference type="HAMAP" id="MF_00281">
    <property type="entry name" value="Phe_tRNA_synth_alpha1"/>
    <property type="match status" value="1"/>
</dbReference>
<evidence type="ECO:0000256" key="8">
    <source>
        <dbReference type="ARBA" id="ARBA00022840"/>
    </source>
</evidence>
<dbReference type="GO" id="GO:0005737">
    <property type="term" value="C:cytoplasm"/>
    <property type="evidence" value="ECO:0007669"/>
    <property type="project" value="UniProtKB-SubCell"/>
</dbReference>
<keyword evidence="10 13" id="KW-0648">Protein biosynthesis</keyword>
<dbReference type="PANTHER" id="PTHR11538">
    <property type="entry name" value="PHENYLALANYL-TRNA SYNTHETASE"/>
    <property type="match status" value="1"/>
</dbReference>
<dbReference type="InterPro" id="IPR045864">
    <property type="entry name" value="aa-tRNA-synth_II/BPL/LPL"/>
</dbReference>
<keyword evidence="17" id="KW-1185">Reference proteome</keyword>
<dbReference type="InterPro" id="IPR004188">
    <property type="entry name" value="Phe-tRNA_ligase_II_N"/>
</dbReference>
<dbReference type="Proteomes" id="UP000516361">
    <property type="component" value="Chromosome"/>
</dbReference>
<gene>
    <name evidence="13 16" type="primary">pheS</name>
    <name evidence="16" type="ORF">OSSY52_02400</name>
</gene>
<dbReference type="PROSITE" id="PS50862">
    <property type="entry name" value="AA_TRNA_LIGASE_II"/>
    <property type="match status" value="1"/>
</dbReference>
<comment type="subcellular location">
    <subcellularLocation>
        <location evidence="1 13">Cytoplasm</location>
    </subcellularLocation>
</comment>
<dbReference type="GO" id="GO:0000049">
    <property type="term" value="F:tRNA binding"/>
    <property type="evidence" value="ECO:0007669"/>
    <property type="project" value="InterPro"/>
</dbReference>
<evidence type="ECO:0000256" key="7">
    <source>
        <dbReference type="ARBA" id="ARBA00022741"/>
    </source>
</evidence>
<evidence type="ECO:0000313" key="16">
    <source>
        <dbReference type="EMBL" id="BBE30099.1"/>
    </source>
</evidence>
<dbReference type="InterPro" id="IPR022911">
    <property type="entry name" value="Phe_tRNA_ligase_alpha1_bac"/>
</dbReference>
<evidence type="ECO:0000256" key="10">
    <source>
        <dbReference type="ARBA" id="ARBA00022917"/>
    </source>
</evidence>
<evidence type="ECO:0000256" key="14">
    <source>
        <dbReference type="SAM" id="Coils"/>
    </source>
</evidence>
<dbReference type="FunCoup" id="A0A7G1G9T6">
    <property type="interactions" value="387"/>
</dbReference>
<evidence type="ECO:0000256" key="3">
    <source>
        <dbReference type="ARBA" id="ARBA00011209"/>
    </source>
</evidence>
<proteinExistence type="inferred from homology"/>
<dbReference type="EMBL" id="AP018712">
    <property type="protein sequence ID" value="BBE30099.1"/>
    <property type="molecule type" value="Genomic_DNA"/>
</dbReference>
<evidence type="ECO:0000256" key="2">
    <source>
        <dbReference type="ARBA" id="ARBA00010207"/>
    </source>
</evidence>
<dbReference type="GO" id="GO:0004826">
    <property type="term" value="F:phenylalanine-tRNA ligase activity"/>
    <property type="evidence" value="ECO:0007669"/>
    <property type="project" value="UniProtKB-UniRule"/>
</dbReference>
<sequence length="337" mass="38899">MIDKTTMIEELKEKLQSLSTIQEVQNIKAQYFGKKGQITALMKNIGRIEPEKKKEYGMQVNELKQEIERLLNGKLDEIKKEIKKQEELKNWVDVTAHGAERSFGKEHLIAKTIRDIYEIFTQFGFTVVEGPEIEEPWFNFDALNTPEWHPAREMQDTFYLEDDLLLRTHTSAVQIRTMLKEEPPLAIISSGRTYRKDEIDATHSAMFHQLECLFIDKKVTVGNLKMFLEQLTKKIFDNEDTKVLLRPSYFPFVEPGFEVDVSCMNCGGKGCNVCKGTGWIEVLGAGLVHPKVLENVGYDPEKWQGFAFGVGVERIAMLKYGISNMRELYKNDIRFID</sequence>
<comment type="subunit">
    <text evidence="3 13">Tetramer of two alpha and two beta subunits.</text>
</comment>